<proteinExistence type="predicted"/>
<name>A0ACA9ST20_9GLOM</name>
<protein>
    <submittedName>
        <fullName evidence="1">16338_t:CDS:1</fullName>
    </submittedName>
</protein>
<dbReference type="Proteomes" id="UP000789920">
    <property type="component" value="Unassembled WGS sequence"/>
</dbReference>
<evidence type="ECO:0000313" key="1">
    <source>
        <dbReference type="EMBL" id="CAG8847814.1"/>
    </source>
</evidence>
<organism evidence="1 2">
    <name type="scientific">Racocetra persica</name>
    <dbReference type="NCBI Taxonomy" id="160502"/>
    <lineage>
        <taxon>Eukaryota</taxon>
        <taxon>Fungi</taxon>
        <taxon>Fungi incertae sedis</taxon>
        <taxon>Mucoromycota</taxon>
        <taxon>Glomeromycotina</taxon>
        <taxon>Glomeromycetes</taxon>
        <taxon>Diversisporales</taxon>
        <taxon>Gigasporaceae</taxon>
        <taxon>Racocetra</taxon>
    </lineage>
</organism>
<sequence length="48" mass="5579">MVNNKSTKRLTKKELRELLISAKKKADKMPKEKGSFRLEVVCTEEDIN</sequence>
<comment type="caution">
    <text evidence="1">The sequence shown here is derived from an EMBL/GenBank/DDBJ whole genome shotgun (WGS) entry which is preliminary data.</text>
</comment>
<dbReference type="EMBL" id="CAJVQC010157852">
    <property type="protein sequence ID" value="CAG8847814.1"/>
    <property type="molecule type" value="Genomic_DNA"/>
</dbReference>
<reference evidence="1" key="1">
    <citation type="submission" date="2021-06" db="EMBL/GenBank/DDBJ databases">
        <authorList>
            <person name="Kallberg Y."/>
            <person name="Tangrot J."/>
            <person name="Rosling A."/>
        </authorList>
    </citation>
    <scope>NUCLEOTIDE SEQUENCE</scope>
    <source>
        <strain evidence="1">MA461A</strain>
    </source>
</reference>
<keyword evidence="2" id="KW-1185">Reference proteome</keyword>
<feature type="non-terminal residue" evidence="1">
    <location>
        <position position="48"/>
    </location>
</feature>
<accession>A0ACA9ST20</accession>
<evidence type="ECO:0000313" key="2">
    <source>
        <dbReference type="Proteomes" id="UP000789920"/>
    </source>
</evidence>
<gene>
    <name evidence="1" type="ORF">RPERSI_LOCUS34820</name>
</gene>